<evidence type="ECO:0000313" key="3">
    <source>
        <dbReference type="Proteomes" id="UP001058461"/>
    </source>
</evidence>
<dbReference type="SUPFAM" id="SSF50475">
    <property type="entry name" value="FMN-binding split barrel"/>
    <property type="match status" value="1"/>
</dbReference>
<evidence type="ECO:0000259" key="1">
    <source>
        <dbReference type="Pfam" id="PF01243"/>
    </source>
</evidence>
<dbReference type="Gene3D" id="2.30.110.10">
    <property type="entry name" value="Electron Transport, Fmn-binding Protein, Chain A"/>
    <property type="match status" value="1"/>
</dbReference>
<keyword evidence="3" id="KW-1185">Reference proteome</keyword>
<gene>
    <name evidence="2" type="ORF">KDW95_03015</name>
</gene>
<dbReference type="PANTHER" id="PTHR42815:SF2">
    <property type="entry name" value="FAD-BINDING, PUTATIVE (AFU_ORTHOLOGUE AFUA_6G07600)-RELATED"/>
    <property type="match status" value="1"/>
</dbReference>
<name>A0ABY5HK48_9GAMM</name>
<dbReference type="Pfam" id="PF01243">
    <property type="entry name" value="PNPOx_N"/>
    <property type="match status" value="1"/>
</dbReference>
<accession>A0ABY5HK48</accession>
<dbReference type="RefSeq" id="WP_255854780.1">
    <property type="nucleotide sequence ID" value="NZ_CP073347.1"/>
</dbReference>
<dbReference type="InterPro" id="IPR012349">
    <property type="entry name" value="Split_barrel_FMN-bd"/>
</dbReference>
<proteinExistence type="predicted"/>
<evidence type="ECO:0000313" key="2">
    <source>
        <dbReference type="EMBL" id="UTW12668.1"/>
    </source>
</evidence>
<protein>
    <submittedName>
        <fullName evidence="2">Pyridoxamine 5'-phosphate oxidase family protein</fullName>
    </submittedName>
</protein>
<organism evidence="2 3">
    <name type="scientific">Marinobacterium rhizophilum</name>
    <dbReference type="NCBI Taxonomy" id="420402"/>
    <lineage>
        <taxon>Bacteria</taxon>
        <taxon>Pseudomonadati</taxon>
        <taxon>Pseudomonadota</taxon>
        <taxon>Gammaproteobacteria</taxon>
        <taxon>Oceanospirillales</taxon>
        <taxon>Oceanospirillaceae</taxon>
        <taxon>Marinobacterium</taxon>
    </lineage>
</organism>
<feature type="domain" description="Pyridoxamine 5'-phosphate oxidase N-terminal" evidence="1">
    <location>
        <begin position="45"/>
        <end position="148"/>
    </location>
</feature>
<dbReference type="PANTHER" id="PTHR42815">
    <property type="entry name" value="FAD-BINDING, PUTATIVE (AFU_ORTHOLOGUE AFUA_6G07600)-RELATED"/>
    <property type="match status" value="1"/>
</dbReference>
<dbReference type="InterPro" id="IPR011576">
    <property type="entry name" value="Pyridox_Oxase_N"/>
</dbReference>
<reference evidence="2" key="1">
    <citation type="submission" date="2021-04" db="EMBL/GenBank/DDBJ databases">
        <title>Oceanospirillales bacteria with DddD are important DMSP degraders in coastal seawater.</title>
        <authorList>
            <person name="Liu J."/>
        </authorList>
    </citation>
    <scope>NUCLEOTIDE SEQUENCE</scope>
    <source>
        <strain evidence="2">D13-1</strain>
    </source>
</reference>
<dbReference type="Proteomes" id="UP001058461">
    <property type="component" value="Chromosome"/>
</dbReference>
<sequence>MGHKFADIAFTPRVRALQRDQGSRDSYARMEQGADNHHRLGPREADFIAARDSFYMASVTETGWPYVQHRGGPAGFVRVLDDRHIGFADFKGNRQYISTGNFRSCDRVALIMVDYPNRARLKLLGRVRELGEGEPDQLAALAVADYGAGIERGFVIELQAFDWNCPQHLVPRYSAEELARQLDPLREENRRLRAIIAGYQRNA</sequence>
<dbReference type="EMBL" id="CP073347">
    <property type="protein sequence ID" value="UTW12668.1"/>
    <property type="molecule type" value="Genomic_DNA"/>
</dbReference>